<dbReference type="Pfam" id="PF18962">
    <property type="entry name" value="Por_Secre_tail"/>
    <property type="match status" value="1"/>
</dbReference>
<feature type="domain" description="Secretion system C-terminal sorting" evidence="2">
    <location>
        <begin position="534"/>
        <end position="607"/>
    </location>
</feature>
<evidence type="ECO:0000313" key="3">
    <source>
        <dbReference type="EMBL" id="EPR70249.1"/>
    </source>
</evidence>
<dbReference type="eggNOG" id="ENOG502ZC66">
    <property type="taxonomic scope" value="Bacteria"/>
</dbReference>
<gene>
    <name evidence="3" type="ORF">ADIWIN_3605</name>
</gene>
<dbReference type="NCBIfam" id="TIGR04183">
    <property type="entry name" value="Por_Secre_tail"/>
    <property type="match status" value="1"/>
</dbReference>
<dbReference type="AlphaFoldDB" id="S7WU49"/>
<sequence length="608" mass="65547">MLCVLNLSNAQQEQTGYDIQNEQHDQYGLNDQNTFDPTIYESEFNLEDDFNSYESTESDESNLENQSTYTLENDAFEKRDFDVPVLYTYNNGWLPSDPLLGGIAVTDLIIVEAGDINITENLSLATLTIEAGASVTIGSDVVVTASVILNSTAEDFSSLILDGKITGTITYNRHTAQANPNELVSAPLSGKLFAAFAVTNNLNLASHPDTATIKAFAPFNTSTQSYDNLDTVINETHILDAGNGYRAGTVSGGADLIYIGAAQTADVLDIAISDAGNAWNLIGNPYPSYLDFGAFYTVNSSELDASSSAIYCYTGNGAQPWDIWNSATAAFESGSKLISPGEAFFIKAKSEGGSIDFTTGMRAVGTSRVDLSREGVSPHYGHIKLKLSSGSSNYNTDFYFNSNASEGLDPGYDASLFGSNPPAFSIYSSLIDGDANLALAIQALSNTDMSNVVVPLGVNANQGEELTFSIIESDMSDSTNMYLEDNVNNTVTLLNTSDYIFTPATDLSGTGRFYLRFETSTLSTIDVDVELVKIYANNAAKTININGQLQNNTVAKLFDTNGRLVLSNVLNTNNTSQSIDVSQLSSGVYIVELDNNTNERRIEKLIIR</sequence>
<dbReference type="STRING" id="641526.ADIWIN_3605"/>
<comment type="caution">
    <text evidence="3">The sequence shown here is derived from an EMBL/GenBank/DDBJ whole genome shotgun (WGS) entry which is preliminary data.</text>
</comment>
<dbReference type="Proteomes" id="UP000014962">
    <property type="component" value="Unassembled WGS sequence"/>
</dbReference>
<name>S7WU49_9FLAO</name>
<protein>
    <submittedName>
        <fullName evidence="3">Cell wall protein Awa1p</fullName>
    </submittedName>
</protein>
<reference evidence="3 4" key="1">
    <citation type="journal article" date="2013" name="Genome Announc.">
        <title>Draft Genome Sequence of Winogradskyella psychrotolerans RS-3T, Isolated from the Marine Transect of Kongsfjorden, Ny-Alesund, Svalbard, Arctic Ocean.</title>
        <authorList>
            <person name="Kumar Pinnaka A."/>
            <person name="Ara S."/>
            <person name="Singh A."/>
            <person name="Shivaji S."/>
        </authorList>
    </citation>
    <scope>NUCLEOTIDE SEQUENCE [LARGE SCALE GENOMIC DNA]</scope>
    <source>
        <strain evidence="3 4">RS-3</strain>
    </source>
</reference>
<evidence type="ECO:0000259" key="2">
    <source>
        <dbReference type="Pfam" id="PF18962"/>
    </source>
</evidence>
<proteinExistence type="predicted"/>
<keyword evidence="1" id="KW-0732">Signal</keyword>
<evidence type="ECO:0000313" key="4">
    <source>
        <dbReference type="Proteomes" id="UP000014962"/>
    </source>
</evidence>
<accession>S7WU49</accession>
<dbReference type="InterPro" id="IPR026444">
    <property type="entry name" value="Secre_tail"/>
</dbReference>
<organism evidence="3 4">
    <name type="scientific">Winogradskyella psychrotolerans RS-3</name>
    <dbReference type="NCBI Taxonomy" id="641526"/>
    <lineage>
        <taxon>Bacteria</taxon>
        <taxon>Pseudomonadati</taxon>
        <taxon>Bacteroidota</taxon>
        <taxon>Flavobacteriia</taxon>
        <taxon>Flavobacteriales</taxon>
        <taxon>Flavobacteriaceae</taxon>
        <taxon>Winogradskyella</taxon>
    </lineage>
</organism>
<evidence type="ECO:0000256" key="1">
    <source>
        <dbReference type="ARBA" id="ARBA00022729"/>
    </source>
</evidence>
<keyword evidence="4" id="KW-1185">Reference proteome</keyword>
<dbReference type="EMBL" id="ATMR01000199">
    <property type="protein sequence ID" value="EPR70249.1"/>
    <property type="molecule type" value="Genomic_DNA"/>
</dbReference>